<dbReference type="AlphaFoldDB" id="A0A8W8KP02"/>
<feature type="region of interest" description="Disordered" evidence="1">
    <location>
        <begin position="78"/>
        <end position="117"/>
    </location>
</feature>
<organism evidence="2 3">
    <name type="scientific">Magallana gigas</name>
    <name type="common">Pacific oyster</name>
    <name type="synonym">Crassostrea gigas</name>
    <dbReference type="NCBI Taxonomy" id="29159"/>
    <lineage>
        <taxon>Eukaryota</taxon>
        <taxon>Metazoa</taxon>
        <taxon>Spiralia</taxon>
        <taxon>Lophotrochozoa</taxon>
        <taxon>Mollusca</taxon>
        <taxon>Bivalvia</taxon>
        <taxon>Autobranchia</taxon>
        <taxon>Pteriomorphia</taxon>
        <taxon>Ostreida</taxon>
        <taxon>Ostreoidea</taxon>
        <taxon>Ostreidae</taxon>
        <taxon>Magallana</taxon>
    </lineage>
</organism>
<dbReference type="EnsemblMetazoa" id="G23964.1">
    <property type="protein sequence ID" value="G23964.1:cds"/>
    <property type="gene ID" value="G23964"/>
</dbReference>
<evidence type="ECO:0000313" key="2">
    <source>
        <dbReference type="EnsemblMetazoa" id="G23964.1:cds"/>
    </source>
</evidence>
<dbReference type="Proteomes" id="UP000005408">
    <property type="component" value="Unassembled WGS sequence"/>
</dbReference>
<protein>
    <submittedName>
        <fullName evidence="2">Uncharacterized protein</fullName>
    </submittedName>
</protein>
<name>A0A8W8KP02_MAGGI</name>
<accession>A0A8W8KP02</accession>
<evidence type="ECO:0000256" key="1">
    <source>
        <dbReference type="SAM" id="MobiDB-lite"/>
    </source>
</evidence>
<reference evidence="2" key="1">
    <citation type="submission" date="2022-08" db="UniProtKB">
        <authorList>
            <consortium name="EnsemblMetazoa"/>
        </authorList>
    </citation>
    <scope>IDENTIFICATION</scope>
    <source>
        <strain evidence="2">05x7-T-G4-1.051#20</strain>
    </source>
</reference>
<keyword evidence="3" id="KW-1185">Reference proteome</keyword>
<sequence>MYNFSTVTSDETTLELKTLFQIKSSPHPEEVTSDETTLELKTLFQIKSSPHPEEGIQLVPRTGALSYYQLQASLDRGYTSLGGEEQPAASGQRSEYMTPRSLEIAEMSTVDESSLNV</sequence>
<evidence type="ECO:0000313" key="3">
    <source>
        <dbReference type="Proteomes" id="UP000005408"/>
    </source>
</evidence>
<proteinExistence type="predicted"/>